<dbReference type="KEGG" id="ehx:EMIHUDRAFT_460895"/>
<sequence>MLLHLLTVAFTAQDGPPNDCFSWCLPSLLGPTASAIPGVAPPASDEAAKRILGASAKSIGDVGEYLDCVRITNGTHEPIAAYALARFSLPLGGATASPTAGASQHYGCCVPKACGAEELERGFRVTLPSKLKSATETAAKTGAALDAIAAAIDGLPRNSSFSAAAAALRRDAATANQSHMPRAAAALSAAA</sequence>
<evidence type="ECO:0000313" key="1">
    <source>
        <dbReference type="EnsemblProtists" id="EOD39741"/>
    </source>
</evidence>
<name>A0A0D3KVF6_EMIH1</name>
<evidence type="ECO:0000313" key="2">
    <source>
        <dbReference type="Proteomes" id="UP000013827"/>
    </source>
</evidence>
<dbReference type="HOGENOM" id="CLU_1423897_0_0_1"/>
<protein>
    <submittedName>
        <fullName evidence="1">Uncharacterized protein</fullName>
    </submittedName>
</protein>
<keyword evidence="2" id="KW-1185">Reference proteome</keyword>
<dbReference type="GeneID" id="17285013"/>
<organism evidence="1 2">
    <name type="scientific">Emiliania huxleyi (strain CCMP1516)</name>
    <dbReference type="NCBI Taxonomy" id="280463"/>
    <lineage>
        <taxon>Eukaryota</taxon>
        <taxon>Haptista</taxon>
        <taxon>Haptophyta</taxon>
        <taxon>Prymnesiophyceae</taxon>
        <taxon>Isochrysidales</taxon>
        <taxon>Noelaerhabdaceae</taxon>
        <taxon>Emiliania</taxon>
    </lineage>
</organism>
<dbReference type="RefSeq" id="XP_005792170.1">
    <property type="nucleotide sequence ID" value="XM_005792113.1"/>
</dbReference>
<dbReference type="EnsemblProtists" id="EOD39741">
    <property type="protein sequence ID" value="EOD39741"/>
    <property type="gene ID" value="EMIHUDRAFT_460895"/>
</dbReference>
<reference evidence="2" key="1">
    <citation type="journal article" date="2013" name="Nature">
        <title>Pan genome of the phytoplankton Emiliania underpins its global distribution.</title>
        <authorList>
            <person name="Read B.A."/>
            <person name="Kegel J."/>
            <person name="Klute M.J."/>
            <person name="Kuo A."/>
            <person name="Lefebvre S.C."/>
            <person name="Maumus F."/>
            <person name="Mayer C."/>
            <person name="Miller J."/>
            <person name="Monier A."/>
            <person name="Salamov A."/>
            <person name="Young J."/>
            <person name="Aguilar M."/>
            <person name="Claverie J.M."/>
            <person name="Frickenhaus S."/>
            <person name="Gonzalez K."/>
            <person name="Herman E.K."/>
            <person name="Lin Y.C."/>
            <person name="Napier J."/>
            <person name="Ogata H."/>
            <person name="Sarno A.F."/>
            <person name="Shmutz J."/>
            <person name="Schroeder D."/>
            <person name="de Vargas C."/>
            <person name="Verret F."/>
            <person name="von Dassow P."/>
            <person name="Valentin K."/>
            <person name="Van de Peer Y."/>
            <person name="Wheeler G."/>
            <person name="Dacks J.B."/>
            <person name="Delwiche C.F."/>
            <person name="Dyhrman S.T."/>
            <person name="Glockner G."/>
            <person name="John U."/>
            <person name="Richards T."/>
            <person name="Worden A.Z."/>
            <person name="Zhang X."/>
            <person name="Grigoriev I.V."/>
            <person name="Allen A.E."/>
            <person name="Bidle K."/>
            <person name="Borodovsky M."/>
            <person name="Bowler C."/>
            <person name="Brownlee C."/>
            <person name="Cock J.M."/>
            <person name="Elias M."/>
            <person name="Gladyshev V.N."/>
            <person name="Groth M."/>
            <person name="Guda C."/>
            <person name="Hadaegh A."/>
            <person name="Iglesias-Rodriguez M.D."/>
            <person name="Jenkins J."/>
            <person name="Jones B.M."/>
            <person name="Lawson T."/>
            <person name="Leese F."/>
            <person name="Lindquist E."/>
            <person name="Lobanov A."/>
            <person name="Lomsadze A."/>
            <person name="Malik S.B."/>
            <person name="Marsh M.E."/>
            <person name="Mackinder L."/>
            <person name="Mock T."/>
            <person name="Mueller-Roeber B."/>
            <person name="Pagarete A."/>
            <person name="Parker M."/>
            <person name="Probert I."/>
            <person name="Quesneville H."/>
            <person name="Raines C."/>
            <person name="Rensing S.A."/>
            <person name="Riano-Pachon D.M."/>
            <person name="Richier S."/>
            <person name="Rokitta S."/>
            <person name="Shiraiwa Y."/>
            <person name="Soanes D.M."/>
            <person name="van der Giezen M."/>
            <person name="Wahlund T.M."/>
            <person name="Williams B."/>
            <person name="Wilson W."/>
            <person name="Wolfe G."/>
            <person name="Wurch L.L."/>
        </authorList>
    </citation>
    <scope>NUCLEOTIDE SEQUENCE</scope>
</reference>
<proteinExistence type="predicted"/>
<dbReference type="AlphaFoldDB" id="A0A0D3KVF6"/>
<reference evidence="1" key="2">
    <citation type="submission" date="2024-10" db="UniProtKB">
        <authorList>
            <consortium name="EnsemblProtists"/>
        </authorList>
    </citation>
    <scope>IDENTIFICATION</scope>
</reference>
<dbReference type="PaxDb" id="2903-EOD39741"/>
<accession>A0A0D3KVF6</accession>
<dbReference type="Proteomes" id="UP000013827">
    <property type="component" value="Unassembled WGS sequence"/>
</dbReference>